<feature type="compositionally biased region" description="Polar residues" evidence="1">
    <location>
        <begin position="689"/>
        <end position="705"/>
    </location>
</feature>
<feature type="compositionally biased region" description="Basic and acidic residues" evidence="1">
    <location>
        <begin position="159"/>
        <end position="172"/>
    </location>
</feature>
<protein>
    <submittedName>
        <fullName evidence="2">Uncharacterized protein</fullName>
    </submittedName>
</protein>
<evidence type="ECO:0000313" key="2">
    <source>
        <dbReference type="EMBL" id="TDZ36360.1"/>
    </source>
</evidence>
<name>A0A4R8QF31_9PEZI</name>
<reference evidence="2 3" key="1">
    <citation type="submission" date="2018-11" db="EMBL/GenBank/DDBJ databases">
        <title>Genome sequence and assembly of Colletotrichum spinosum.</title>
        <authorList>
            <person name="Gan P."/>
            <person name="Shirasu K."/>
        </authorList>
    </citation>
    <scope>NUCLEOTIDE SEQUENCE [LARGE SCALE GENOMIC DNA]</scope>
    <source>
        <strain evidence="2 3">CBS 515.97</strain>
    </source>
</reference>
<feature type="compositionally biased region" description="Low complexity" evidence="1">
    <location>
        <begin position="224"/>
        <end position="242"/>
    </location>
</feature>
<dbReference type="AlphaFoldDB" id="A0A4R8QF31"/>
<dbReference type="EMBL" id="QAPG01000032">
    <property type="protein sequence ID" value="TDZ36360.1"/>
    <property type="molecule type" value="Genomic_DNA"/>
</dbReference>
<feature type="region of interest" description="Disordered" evidence="1">
    <location>
        <begin position="734"/>
        <end position="787"/>
    </location>
</feature>
<feature type="compositionally biased region" description="Basic and acidic residues" evidence="1">
    <location>
        <begin position="777"/>
        <end position="787"/>
    </location>
</feature>
<comment type="caution">
    <text evidence="2">The sequence shown here is derived from an EMBL/GenBank/DDBJ whole genome shotgun (WGS) entry which is preliminary data.</text>
</comment>
<sequence>MAAETVPPPSYDAQHHEEYIDYSEDDTAGPTVTAKGSNHSSFSANAHFVTDAPNDAETSLELETEVQAEVETDYVANDTHPESTDQEPGVVEVDDAALVRQQGEGELDNQNEINWEDGPDEGQAANPADAQSERQEGDWQLGDEAVQHMTSEAQPTEITHADDGPETLHEDGAEGYDDTVDALESFDDNTQDSADVDSYIDGQAVQTQDAEPNNNSHEADYFEDGNTAAGATVDAAEAQAENHSAHQEGQSSAHSEQDTDDQTMDAGAKPFPKQEPVNEAGEANVDGVSTVELIPANDEQELEAVGEDALTYDPMDYEDEAVDDDQSPASMESPSNEGMEIPVITVSYKGIDYPFFYNSPDSENKECFFDDLSLLHCKMEGVLAGFRRELANELGPHDELVFQIDELGLEFAESTQPDMFSDITLGQVISVFDSLVKNQDPDASKPLYANLLTRPNCKKRWLSLVDDAYNGKGLDEVGYFFASQAHSELAEPEILDDEPGMVGEEDNADASAWPNSPVESEHSDEDVTDHSVIDGQDLAGDQTIENQPAVYDAVEVDQANDDGSGAIEEAAANEDENPAAIDGETFQSELDIVEDANMETDEGDPNISLTDQSAAMENPEAAPNSTGINVDEPRPLREENVPEIDHSNPLVTWETEPADLLDTGADEPPLNDQNNATFANQFIDTVDDTSASKVTPNTSATSTLNGDEVTVDNNDLDLNADILDNEDACARAVTQPDELEEIDWREFPGQGDDEIPQSPSVAGKRQRSDVDDLLADGAEKDVKRRRP</sequence>
<proteinExistence type="predicted"/>
<feature type="compositionally biased region" description="Polar residues" evidence="1">
    <location>
        <begin position="148"/>
        <end position="157"/>
    </location>
</feature>
<feature type="compositionally biased region" description="Polar residues" evidence="1">
    <location>
        <begin position="204"/>
        <end position="216"/>
    </location>
</feature>
<feature type="compositionally biased region" description="Acidic residues" evidence="1">
    <location>
        <begin position="173"/>
        <end position="190"/>
    </location>
</feature>
<keyword evidence="3" id="KW-1185">Reference proteome</keyword>
<feature type="region of interest" description="Disordered" evidence="1">
    <location>
        <begin position="99"/>
        <end position="278"/>
    </location>
</feature>
<feature type="region of interest" description="Disordered" evidence="1">
    <location>
        <begin position="689"/>
        <end position="708"/>
    </location>
</feature>
<feature type="region of interest" description="Disordered" evidence="1">
    <location>
        <begin position="497"/>
        <end position="529"/>
    </location>
</feature>
<dbReference type="InterPro" id="IPR018822">
    <property type="entry name" value="UPF0646"/>
</dbReference>
<dbReference type="Proteomes" id="UP000295083">
    <property type="component" value="Unassembled WGS sequence"/>
</dbReference>
<organism evidence="2 3">
    <name type="scientific">Colletotrichum spinosum</name>
    <dbReference type="NCBI Taxonomy" id="1347390"/>
    <lineage>
        <taxon>Eukaryota</taxon>
        <taxon>Fungi</taxon>
        <taxon>Dikarya</taxon>
        <taxon>Ascomycota</taxon>
        <taxon>Pezizomycotina</taxon>
        <taxon>Sordariomycetes</taxon>
        <taxon>Hypocreomycetidae</taxon>
        <taxon>Glomerellales</taxon>
        <taxon>Glomerellaceae</taxon>
        <taxon>Colletotrichum</taxon>
        <taxon>Colletotrichum orbiculare species complex</taxon>
    </lineage>
</organism>
<gene>
    <name evidence="2" type="ORF">C8035_v001618</name>
</gene>
<feature type="compositionally biased region" description="Acidic residues" evidence="1">
    <location>
        <begin position="497"/>
        <end position="508"/>
    </location>
</feature>
<evidence type="ECO:0000313" key="3">
    <source>
        <dbReference type="Proteomes" id="UP000295083"/>
    </source>
</evidence>
<accession>A0A4R8QF31</accession>
<feature type="compositionally biased region" description="Acidic residues" evidence="1">
    <location>
        <begin position="105"/>
        <end position="120"/>
    </location>
</feature>
<evidence type="ECO:0000256" key="1">
    <source>
        <dbReference type="SAM" id="MobiDB-lite"/>
    </source>
</evidence>
<dbReference type="Pfam" id="PF10336">
    <property type="entry name" value="DUF2420"/>
    <property type="match status" value="1"/>
</dbReference>